<proteinExistence type="predicted"/>
<dbReference type="Proteomes" id="UP001592528">
    <property type="component" value="Unassembled WGS sequence"/>
</dbReference>
<dbReference type="InterPro" id="IPR002611">
    <property type="entry name" value="IstB_ATP-bd"/>
</dbReference>
<feature type="region of interest" description="Disordered" evidence="1">
    <location>
        <begin position="30"/>
        <end position="54"/>
    </location>
</feature>
<name>A0ABV6UP53_9ACTN</name>
<dbReference type="PANTHER" id="PTHR30050">
    <property type="entry name" value="CHROMOSOMAL REPLICATION INITIATOR PROTEIN DNAA"/>
    <property type="match status" value="1"/>
</dbReference>
<dbReference type="InterPro" id="IPR027417">
    <property type="entry name" value="P-loop_NTPase"/>
</dbReference>
<evidence type="ECO:0000256" key="1">
    <source>
        <dbReference type="SAM" id="MobiDB-lite"/>
    </source>
</evidence>
<evidence type="ECO:0000313" key="4">
    <source>
        <dbReference type="Proteomes" id="UP001592528"/>
    </source>
</evidence>
<keyword evidence="3" id="KW-0547">Nucleotide-binding</keyword>
<gene>
    <name evidence="3" type="ORF">ACEZDJ_18200</name>
</gene>
<dbReference type="CDD" id="cd00009">
    <property type="entry name" value="AAA"/>
    <property type="match status" value="1"/>
</dbReference>
<protein>
    <submittedName>
        <fullName evidence="3">ATP-binding protein</fullName>
    </submittedName>
</protein>
<dbReference type="SUPFAM" id="SSF52540">
    <property type="entry name" value="P-loop containing nucleoside triphosphate hydrolases"/>
    <property type="match status" value="1"/>
</dbReference>
<keyword evidence="4" id="KW-1185">Reference proteome</keyword>
<accession>A0ABV6UP53</accession>
<dbReference type="Pfam" id="PF01695">
    <property type="entry name" value="IstB_IS21"/>
    <property type="match status" value="1"/>
</dbReference>
<comment type="caution">
    <text evidence="3">The sequence shown here is derived from an EMBL/GenBank/DDBJ whole genome shotgun (WGS) entry which is preliminary data.</text>
</comment>
<organism evidence="3 4">
    <name type="scientific">Streptacidiphilus cavernicola</name>
    <dbReference type="NCBI Taxonomy" id="3342716"/>
    <lineage>
        <taxon>Bacteria</taxon>
        <taxon>Bacillati</taxon>
        <taxon>Actinomycetota</taxon>
        <taxon>Actinomycetes</taxon>
        <taxon>Kitasatosporales</taxon>
        <taxon>Streptomycetaceae</taxon>
        <taxon>Streptacidiphilus</taxon>
    </lineage>
</organism>
<dbReference type="EMBL" id="JBHEZZ010000009">
    <property type="protein sequence ID" value="MFC1403225.1"/>
    <property type="molecule type" value="Genomic_DNA"/>
</dbReference>
<dbReference type="GO" id="GO:0005524">
    <property type="term" value="F:ATP binding"/>
    <property type="evidence" value="ECO:0007669"/>
    <property type="project" value="UniProtKB-KW"/>
</dbReference>
<dbReference type="Gene3D" id="3.40.50.300">
    <property type="entry name" value="P-loop containing nucleotide triphosphate hydrolases"/>
    <property type="match status" value="1"/>
</dbReference>
<reference evidence="3 4" key="1">
    <citation type="submission" date="2024-09" db="EMBL/GenBank/DDBJ databases">
        <authorList>
            <person name="Lee S.D."/>
        </authorList>
    </citation>
    <scope>NUCLEOTIDE SEQUENCE [LARGE SCALE GENOMIC DNA]</scope>
    <source>
        <strain evidence="3 4">N1-5</strain>
    </source>
</reference>
<sequence length="246" mass="26528">MSAPNLAAHTGAMRTISRIIAAKGLDLAGAAPANDDQRHTEAPGPGDPTWHHGARVSDAVRRWKAATPPRYRMAEVTLPRAVAWAEAALADPTAAGTMLLTGPTGTGKTYQAFGALRHVAQGGPRRRFELITINSADMYGRLRPSQTMGSAEAELRRLSTVQFLLLDDLGTSKVSEWTEEITYRLFNYRYNHCLPTVITSNLPARNDNGPDLTDFVGARVASRLAEMVTELVPVIGGDLRRGQGAA</sequence>
<evidence type="ECO:0000259" key="2">
    <source>
        <dbReference type="Pfam" id="PF01695"/>
    </source>
</evidence>
<feature type="domain" description="IstB-like ATP-binding" evidence="2">
    <location>
        <begin position="95"/>
        <end position="204"/>
    </location>
</feature>
<keyword evidence="3" id="KW-0067">ATP-binding</keyword>
<evidence type="ECO:0000313" key="3">
    <source>
        <dbReference type="EMBL" id="MFC1403225.1"/>
    </source>
</evidence>
<dbReference type="PANTHER" id="PTHR30050:SF4">
    <property type="entry name" value="ATP-BINDING PROTEIN RV3427C IN INSERTION SEQUENCE-RELATED"/>
    <property type="match status" value="1"/>
</dbReference>